<dbReference type="PANTHER" id="PTHR30627:SF1">
    <property type="entry name" value="PEPTIDOGLYCAN D,D-TRANSPEPTIDASE FTSI"/>
    <property type="match status" value="1"/>
</dbReference>
<sequence length="574" mass="64032">MIGRIRFISVIIILVALVMIVRLYFVQIVDGKTFSADAERQNINENTISYDRGNIYFESKDREIIPAAISRSGFTVAINPKVIENPDSIYKQLSQFLVLDEAEFLAKVSKKDDPYEEIAEHLNTETANKVQELNIYGVTISTDKWRFYPGGSLASNVIGFVGFDGDELAGRYGLERYYEDTLKKDPSKIYNNFFAEFFSNVKGSLGEDSKEEGDIITTIEPSTQLFLESELKNVREKWGSDEIGGIIINPNNGEIMAMAWSPSFDLNNFSESNAKFFNNPMVEGVYEMGSIVKPITMAAGIDSGTVSAESTYYDAGFLFLDKRRISNYDNRGRGTVNMQEVLNQSLNTGAAYVALKMGNESFSDYMKSFGVGTETGIDLPNEGRGLIKNLDSKRDIEIVTASYGQGVAFTPIATVRALSVLANGGTLITPHLVKKIEYKSGLSKKFSFISDKQVIKKETSEEISRMLTNVVDTTLRGGNAKIPGYSVAAKTGTAQMTNEGEAGYVEGKYLHSFFGYFPSYEPKFLVFLFHTYPKDVRYASETLTDPFLNITKFLINYYQIPPDRPEDVINTLAQ</sequence>
<keyword evidence="3" id="KW-1133">Transmembrane helix</keyword>
<proteinExistence type="predicted"/>
<dbReference type="GO" id="GO:0005886">
    <property type="term" value="C:plasma membrane"/>
    <property type="evidence" value="ECO:0007669"/>
    <property type="project" value="TreeGrafter"/>
</dbReference>
<feature type="transmembrane region" description="Helical" evidence="3">
    <location>
        <begin position="7"/>
        <end position="25"/>
    </location>
</feature>
<dbReference type="PANTHER" id="PTHR30627">
    <property type="entry name" value="PEPTIDOGLYCAN D,D-TRANSPEPTIDASE"/>
    <property type="match status" value="1"/>
</dbReference>
<organism evidence="6 7">
    <name type="scientific">Candidatus Zambryskibacteria bacterium RIFCSPLOWO2_01_FULL_35_19</name>
    <dbReference type="NCBI Taxonomy" id="1802757"/>
    <lineage>
        <taxon>Bacteria</taxon>
        <taxon>Candidatus Zambryskiibacteriota</taxon>
    </lineage>
</organism>
<dbReference type="InterPro" id="IPR005311">
    <property type="entry name" value="PBP_dimer"/>
</dbReference>
<gene>
    <name evidence="6" type="ORF">A3A90_02590</name>
</gene>
<dbReference type="Proteomes" id="UP000178404">
    <property type="component" value="Unassembled WGS sequence"/>
</dbReference>
<evidence type="ECO:0000256" key="1">
    <source>
        <dbReference type="ARBA" id="ARBA00004370"/>
    </source>
</evidence>
<dbReference type="SUPFAM" id="SSF56519">
    <property type="entry name" value="Penicillin binding protein dimerisation domain"/>
    <property type="match status" value="1"/>
</dbReference>
<dbReference type="Pfam" id="PF00905">
    <property type="entry name" value="Transpeptidase"/>
    <property type="match status" value="1"/>
</dbReference>
<keyword evidence="2 3" id="KW-0472">Membrane</keyword>
<dbReference type="InterPro" id="IPR036138">
    <property type="entry name" value="PBP_dimer_sf"/>
</dbReference>
<evidence type="ECO:0000313" key="6">
    <source>
        <dbReference type="EMBL" id="OHB02212.1"/>
    </source>
</evidence>
<dbReference type="SUPFAM" id="SSF56601">
    <property type="entry name" value="beta-lactamase/transpeptidase-like"/>
    <property type="match status" value="1"/>
</dbReference>
<keyword evidence="3" id="KW-0812">Transmembrane</keyword>
<dbReference type="InterPro" id="IPR050515">
    <property type="entry name" value="Beta-lactam/transpept"/>
</dbReference>
<dbReference type="AlphaFoldDB" id="A0A1G2U074"/>
<accession>A0A1G2U074</accession>
<feature type="domain" description="Penicillin-binding protein dimerisation" evidence="5">
    <location>
        <begin position="51"/>
        <end position="183"/>
    </location>
</feature>
<dbReference type="InterPro" id="IPR001460">
    <property type="entry name" value="PCN-bd_Tpept"/>
</dbReference>
<evidence type="ECO:0000256" key="2">
    <source>
        <dbReference type="ARBA" id="ARBA00023136"/>
    </source>
</evidence>
<name>A0A1G2U074_9BACT</name>
<dbReference type="GO" id="GO:0008658">
    <property type="term" value="F:penicillin binding"/>
    <property type="evidence" value="ECO:0007669"/>
    <property type="project" value="InterPro"/>
</dbReference>
<protein>
    <recommendedName>
        <fullName evidence="8">Penicillin-binding protein transpeptidase domain-containing protein</fullName>
    </recommendedName>
</protein>
<feature type="domain" description="Penicillin-binding protein transpeptidase" evidence="4">
    <location>
        <begin position="246"/>
        <end position="546"/>
    </location>
</feature>
<evidence type="ECO:0008006" key="8">
    <source>
        <dbReference type="Google" id="ProtNLM"/>
    </source>
</evidence>
<comment type="caution">
    <text evidence="6">The sequence shown here is derived from an EMBL/GenBank/DDBJ whole genome shotgun (WGS) entry which is preliminary data.</text>
</comment>
<evidence type="ECO:0000259" key="4">
    <source>
        <dbReference type="Pfam" id="PF00905"/>
    </source>
</evidence>
<dbReference type="Gene3D" id="3.40.710.10">
    <property type="entry name" value="DD-peptidase/beta-lactamase superfamily"/>
    <property type="match status" value="1"/>
</dbReference>
<comment type="subcellular location">
    <subcellularLocation>
        <location evidence="1">Membrane</location>
    </subcellularLocation>
</comment>
<dbReference type="Gene3D" id="3.30.450.330">
    <property type="match status" value="1"/>
</dbReference>
<dbReference type="Gene3D" id="3.90.1310.10">
    <property type="entry name" value="Penicillin-binding protein 2a (Domain 2)"/>
    <property type="match status" value="1"/>
</dbReference>
<dbReference type="Pfam" id="PF03717">
    <property type="entry name" value="PBP_dimer"/>
    <property type="match status" value="1"/>
</dbReference>
<evidence type="ECO:0000256" key="3">
    <source>
        <dbReference type="SAM" id="Phobius"/>
    </source>
</evidence>
<dbReference type="EMBL" id="MHWA01000005">
    <property type="protein sequence ID" value="OHB02212.1"/>
    <property type="molecule type" value="Genomic_DNA"/>
</dbReference>
<evidence type="ECO:0000259" key="5">
    <source>
        <dbReference type="Pfam" id="PF03717"/>
    </source>
</evidence>
<evidence type="ECO:0000313" key="7">
    <source>
        <dbReference type="Proteomes" id="UP000178404"/>
    </source>
</evidence>
<dbReference type="GO" id="GO:0071555">
    <property type="term" value="P:cell wall organization"/>
    <property type="evidence" value="ECO:0007669"/>
    <property type="project" value="TreeGrafter"/>
</dbReference>
<reference evidence="6 7" key="1">
    <citation type="journal article" date="2016" name="Nat. Commun.">
        <title>Thousands of microbial genomes shed light on interconnected biogeochemical processes in an aquifer system.</title>
        <authorList>
            <person name="Anantharaman K."/>
            <person name="Brown C.T."/>
            <person name="Hug L.A."/>
            <person name="Sharon I."/>
            <person name="Castelle C.J."/>
            <person name="Probst A.J."/>
            <person name="Thomas B.C."/>
            <person name="Singh A."/>
            <person name="Wilkins M.J."/>
            <person name="Karaoz U."/>
            <person name="Brodie E.L."/>
            <person name="Williams K.H."/>
            <person name="Hubbard S.S."/>
            <person name="Banfield J.F."/>
        </authorList>
    </citation>
    <scope>NUCLEOTIDE SEQUENCE [LARGE SCALE GENOMIC DNA]</scope>
</reference>
<dbReference type="InterPro" id="IPR012338">
    <property type="entry name" value="Beta-lactam/transpept-like"/>
</dbReference>